<dbReference type="EMBL" id="BMCS01000001">
    <property type="protein sequence ID" value="GGF25888.1"/>
    <property type="molecule type" value="Genomic_DNA"/>
</dbReference>
<evidence type="ECO:0000313" key="1">
    <source>
        <dbReference type="EMBL" id="GGF25888.1"/>
    </source>
</evidence>
<reference evidence="2" key="1">
    <citation type="journal article" date="2019" name="Int. J. Syst. Evol. Microbiol.">
        <title>The Global Catalogue of Microorganisms (GCM) 10K type strain sequencing project: providing services to taxonomists for standard genome sequencing and annotation.</title>
        <authorList>
            <consortium name="The Broad Institute Genomics Platform"/>
            <consortium name="The Broad Institute Genome Sequencing Center for Infectious Disease"/>
            <person name="Wu L."/>
            <person name="Ma J."/>
        </authorList>
    </citation>
    <scope>NUCLEOTIDE SEQUENCE [LARGE SCALE GENOMIC DNA]</scope>
    <source>
        <strain evidence="2">CCM 7855</strain>
    </source>
</reference>
<evidence type="ECO:0000313" key="2">
    <source>
        <dbReference type="Proteomes" id="UP000632454"/>
    </source>
</evidence>
<keyword evidence="2" id="KW-1185">Reference proteome</keyword>
<dbReference type="Proteomes" id="UP000632454">
    <property type="component" value="Unassembled WGS sequence"/>
</dbReference>
<evidence type="ECO:0008006" key="3">
    <source>
        <dbReference type="Google" id="ProtNLM"/>
    </source>
</evidence>
<gene>
    <name evidence="1" type="ORF">GCM10007298_22180</name>
</gene>
<proteinExistence type="predicted"/>
<accession>A0ABQ1UTL4</accession>
<protein>
    <recommendedName>
        <fullName evidence="3">EcsC protein family protein</fullName>
    </recommendedName>
</protein>
<comment type="caution">
    <text evidence="1">The sequence shown here is derived from an EMBL/GenBank/DDBJ whole genome shotgun (WGS) entry which is preliminary data.</text>
</comment>
<sequence>MAKPLGDAELVDILYRATGLIGPVLDALEHDDPFTGNERLHSDGDDSVGTDADPSFSDKAISAAADSLSWVTNKASAPGSAKWQGLSVDERSDWWVSRVGALTSVLVAYPGVFGAASDRLPIQDVLGFTQQAFVLCAIARVHGVTDRARQTDLLASVLCGRTVDAAAIRTKASEKAVSESADPPAPSARSWSARDVVARVWTTAKLLRAVVGEAKRRPAPGRLSKLLSAVPVVGAAADYVGERSALKRAAKAATAWLAKGPVQV</sequence>
<name>A0ABQ1UTL4_9NOCA</name>
<dbReference type="RefSeq" id="WP_188489570.1">
    <property type="nucleotide sequence ID" value="NZ_BMCS01000001.1"/>
</dbReference>
<organism evidence="1 2">
    <name type="scientific">Williamsia phyllosphaerae</name>
    <dbReference type="NCBI Taxonomy" id="885042"/>
    <lineage>
        <taxon>Bacteria</taxon>
        <taxon>Bacillati</taxon>
        <taxon>Actinomycetota</taxon>
        <taxon>Actinomycetes</taxon>
        <taxon>Mycobacteriales</taxon>
        <taxon>Nocardiaceae</taxon>
        <taxon>Williamsia</taxon>
    </lineage>
</organism>